<dbReference type="OMA" id="CVESMAN"/>
<gene>
    <name evidence="3" type="ORF">GLYMA_10G092000</name>
</gene>
<evidence type="ECO:0000256" key="1">
    <source>
        <dbReference type="ARBA" id="ARBA00022741"/>
    </source>
</evidence>
<dbReference type="Pfam" id="PF00012">
    <property type="entry name" value="HSP70"/>
    <property type="match status" value="2"/>
</dbReference>
<dbReference type="EMBL" id="CM000843">
    <property type="protein sequence ID" value="KRH32996.1"/>
    <property type="molecule type" value="Genomic_DNA"/>
</dbReference>
<reference evidence="3" key="3">
    <citation type="submission" date="2018-07" db="EMBL/GenBank/DDBJ databases">
        <title>WGS assembly of Glycine max.</title>
        <authorList>
            <person name="Schmutz J."/>
            <person name="Cannon S."/>
            <person name="Schlueter J."/>
            <person name="Ma J."/>
            <person name="Mitros T."/>
            <person name="Nelson W."/>
            <person name="Hyten D."/>
            <person name="Song Q."/>
            <person name="Thelen J."/>
            <person name="Cheng J."/>
            <person name="Xu D."/>
            <person name="Hellsten U."/>
            <person name="May G."/>
            <person name="Yu Y."/>
            <person name="Sakurai T."/>
            <person name="Umezawa T."/>
            <person name="Bhattacharyya M."/>
            <person name="Sandhu D."/>
            <person name="Valliyodan B."/>
            <person name="Lindquist E."/>
            <person name="Peto M."/>
            <person name="Grant D."/>
            <person name="Shu S."/>
            <person name="Goodstein D."/>
            <person name="Barry K."/>
            <person name="Futrell-Griggs M."/>
            <person name="Abernathy B."/>
            <person name="Du J."/>
            <person name="Tian Z."/>
            <person name="Zhu L."/>
            <person name="Gill N."/>
            <person name="Joshi T."/>
            <person name="Libault M."/>
            <person name="Sethuraman A."/>
            <person name="Zhang X."/>
            <person name="Shinozaki K."/>
            <person name="Nguyen H."/>
            <person name="Wing R."/>
            <person name="Cregan P."/>
            <person name="Specht J."/>
            <person name="Grimwood J."/>
            <person name="Rokhsar D."/>
            <person name="Stacey G."/>
            <person name="Shoemaker R."/>
            <person name="Jackson S."/>
        </authorList>
    </citation>
    <scope>NUCLEOTIDE SEQUENCE</scope>
    <source>
        <tissue evidence="3">Callus</tissue>
    </source>
</reference>
<evidence type="ECO:0000313" key="4">
    <source>
        <dbReference type="EnsemblPlants" id="KRH32996"/>
    </source>
</evidence>
<dbReference type="Proteomes" id="UP000008827">
    <property type="component" value="Chromosome 10"/>
</dbReference>
<evidence type="ECO:0000313" key="3">
    <source>
        <dbReference type="EMBL" id="KRH32996.1"/>
    </source>
</evidence>
<keyword evidence="2" id="KW-0067">ATP-binding</keyword>
<dbReference type="FunFam" id="3.30.420.40:FF:000542">
    <property type="entry name" value="Heat shock cognate 71 kDa protein"/>
    <property type="match status" value="1"/>
</dbReference>
<dbReference type="InterPro" id="IPR043129">
    <property type="entry name" value="ATPase_NBD"/>
</dbReference>
<dbReference type="Gramene" id="KRH32996">
    <property type="protein sequence ID" value="KRH32996"/>
    <property type="gene ID" value="GLYMA_10G092000"/>
</dbReference>
<dbReference type="STRING" id="3847.A0A0R0I1Z7"/>
<reference evidence="3 4" key="1">
    <citation type="journal article" date="2010" name="Nature">
        <title>Genome sequence of the palaeopolyploid soybean.</title>
        <authorList>
            <person name="Schmutz J."/>
            <person name="Cannon S.B."/>
            <person name="Schlueter J."/>
            <person name="Ma J."/>
            <person name="Mitros T."/>
            <person name="Nelson W."/>
            <person name="Hyten D.L."/>
            <person name="Song Q."/>
            <person name="Thelen J.J."/>
            <person name="Cheng J."/>
            <person name="Xu D."/>
            <person name="Hellsten U."/>
            <person name="May G.D."/>
            <person name="Yu Y."/>
            <person name="Sakurai T."/>
            <person name="Umezawa T."/>
            <person name="Bhattacharyya M.K."/>
            <person name="Sandhu D."/>
            <person name="Valliyodan B."/>
            <person name="Lindquist E."/>
            <person name="Peto M."/>
            <person name="Grant D."/>
            <person name="Shu S."/>
            <person name="Goodstein D."/>
            <person name="Barry K."/>
            <person name="Futrell-Griggs M."/>
            <person name="Abernathy B."/>
            <person name="Du J."/>
            <person name="Tian Z."/>
            <person name="Zhu L."/>
            <person name="Gill N."/>
            <person name="Joshi T."/>
            <person name="Libault M."/>
            <person name="Sethuraman A."/>
            <person name="Zhang X.-C."/>
            <person name="Shinozaki K."/>
            <person name="Nguyen H.T."/>
            <person name="Wing R.A."/>
            <person name="Cregan P."/>
            <person name="Specht J."/>
            <person name="Grimwood J."/>
            <person name="Rokhsar D."/>
            <person name="Stacey G."/>
            <person name="Shoemaker R.C."/>
            <person name="Jackson S.A."/>
        </authorList>
    </citation>
    <scope>NUCLEOTIDE SEQUENCE</scope>
    <source>
        <strain evidence="4">cv. Williams 82</strain>
        <tissue evidence="3">Callus</tissue>
    </source>
</reference>
<dbReference type="SMR" id="A0A0R0I1Z7"/>
<dbReference type="SUPFAM" id="SSF53067">
    <property type="entry name" value="Actin-like ATPase domain"/>
    <property type="match status" value="1"/>
</dbReference>
<dbReference type="GO" id="GO:0140662">
    <property type="term" value="F:ATP-dependent protein folding chaperone"/>
    <property type="evidence" value="ECO:0007669"/>
    <property type="project" value="InterPro"/>
</dbReference>
<sequence>MPMPSKEDDPPSNVIVRATYPCIGVWQHDCVESMANNQGHRTTPPDVPFLDTEQLINVAVKDQAAKHSTILMKMKEIAEAYPETTIRNMVVPVPVYFNDPQRQTTKDVSVIYGLNVMRTIHVSTTAAIVYGLDKKAINYAEKNIFIFDPGDRTL</sequence>
<dbReference type="GO" id="GO:0005524">
    <property type="term" value="F:ATP binding"/>
    <property type="evidence" value="ECO:0007669"/>
    <property type="project" value="UniProtKB-KW"/>
</dbReference>
<dbReference type="PANTHER" id="PTHR19375">
    <property type="entry name" value="HEAT SHOCK PROTEIN 70KDA"/>
    <property type="match status" value="1"/>
</dbReference>
<proteinExistence type="predicted"/>
<evidence type="ECO:0000256" key="2">
    <source>
        <dbReference type="ARBA" id="ARBA00022840"/>
    </source>
</evidence>
<keyword evidence="5" id="KW-1185">Reference proteome</keyword>
<protein>
    <submittedName>
        <fullName evidence="3 4">Uncharacterized protein</fullName>
    </submittedName>
</protein>
<keyword evidence="1" id="KW-0547">Nucleotide-binding</keyword>
<dbReference type="AlphaFoldDB" id="A0A0R0I1Z7"/>
<name>A0A0R0I1Z7_SOYBN</name>
<dbReference type="InterPro" id="IPR013126">
    <property type="entry name" value="Hsp_70_fam"/>
</dbReference>
<dbReference type="InParanoid" id="A0A0R0I1Z7"/>
<reference evidence="4" key="2">
    <citation type="submission" date="2018-02" db="UniProtKB">
        <authorList>
            <consortium name="EnsemblPlants"/>
        </authorList>
    </citation>
    <scope>IDENTIFICATION</scope>
    <source>
        <strain evidence="4">Williams 82</strain>
    </source>
</reference>
<evidence type="ECO:0000313" key="5">
    <source>
        <dbReference type="Proteomes" id="UP000008827"/>
    </source>
</evidence>
<dbReference type="EnsemblPlants" id="KRH32996">
    <property type="protein sequence ID" value="KRH32996"/>
    <property type="gene ID" value="GLYMA_10G092000"/>
</dbReference>
<accession>A0A0R0I1Z7</accession>
<organism evidence="3">
    <name type="scientific">Glycine max</name>
    <name type="common">Soybean</name>
    <name type="synonym">Glycine hispida</name>
    <dbReference type="NCBI Taxonomy" id="3847"/>
    <lineage>
        <taxon>Eukaryota</taxon>
        <taxon>Viridiplantae</taxon>
        <taxon>Streptophyta</taxon>
        <taxon>Embryophyta</taxon>
        <taxon>Tracheophyta</taxon>
        <taxon>Spermatophyta</taxon>
        <taxon>Magnoliopsida</taxon>
        <taxon>eudicotyledons</taxon>
        <taxon>Gunneridae</taxon>
        <taxon>Pentapetalae</taxon>
        <taxon>rosids</taxon>
        <taxon>fabids</taxon>
        <taxon>Fabales</taxon>
        <taxon>Fabaceae</taxon>
        <taxon>Papilionoideae</taxon>
        <taxon>50 kb inversion clade</taxon>
        <taxon>NPAAA clade</taxon>
        <taxon>indigoferoid/millettioid clade</taxon>
        <taxon>Phaseoleae</taxon>
        <taxon>Glycine</taxon>
        <taxon>Glycine subgen. Soja</taxon>
    </lineage>
</organism>
<dbReference type="Gene3D" id="3.30.420.40">
    <property type="match status" value="1"/>
</dbReference>